<protein>
    <recommendedName>
        <fullName evidence="4">Integral membrane protein</fullName>
    </recommendedName>
</protein>
<evidence type="ECO:0000313" key="3">
    <source>
        <dbReference type="Proteomes" id="UP001596074"/>
    </source>
</evidence>
<evidence type="ECO:0008006" key="4">
    <source>
        <dbReference type="Google" id="ProtNLM"/>
    </source>
</evidence>
<feature type="transmembrane region" description="Helical" evidence="1">
    <location>
        <begin position="155"/>
        <end position="177"/>
    </location>
</feature>
<gene>
    <name evidence="2" type="ORF">ACFPZN_20395</name>
</gene>
<dbReference type="RefSeq" id="WP_378283630.1">
    <property type="nucleotide sequence ID" value="NZ_JBHSON010000027.1"/>
</dbReference>
<evidence type="ECO:0000256" key="1">
    <source>
        <dbReference type="SAM" id="Phobius"/>
    </source>
</evidence>
<keyword evidence="3" id="KW-1185">Reference proteome</keyword>
<dbReference type="EMBL" id="JBHSON010000027">
    <property type="protein sequence ID" value="MFC5747997.1"/>
    <property type="molecule type" value="Genomic_DNA"/>
</dbReference>
<organism evidence="2 3">
    <name type="scientific">Actinomadura rugatobispora</name>
    <dbReference type="NCBI Taxonomy" id="1994"/>
    <lineage>
        <taxon>Bacteria</taxon>
        <taxon>Bacillati</taxon>
        <taxon>Actinomycetota</taxon>
        <taxon>Actinomycetes</taxon>
        <taxon>Streptosporangiales</taxon>
        <taxon>Thermomonosporaceae</taxon>
        <taxon>Actinomadura</taxon>
    </lineage>
</organism>
<accession>A0ABW0ZZ73</accession>
<name>A0ABW0ZZ73_9ACTN</name>
<feature type="transmembrane region" description="Helical" evidence="1">
    <location>
        <begin position="95"/>
        <end position="113"/>
    </location>
</feature>
<reference evidence="3" key="1">
    <citation type="journal article" date="2019" name="Int. J. Syst. Evol. Microbiol.">
        <title>The Global Catalogue of Microorganisms (GCM) 10K type strain sequencing project: providing services to taxonomists for standard genome sequencing and annotation.</title>
        <authorList>
            <consortium name="The Broad Institute Genomics Platform"/>
            <consortium name="The Broad Institute Genome Sequencing Center for Infectious Disease"/>
            <person name="Wu L."/>
            <person name="Ma J."/>
        </authorList>
    </citation>
    <scope>NUCLEOTIDE SEQUENCE [LARGE SCALE GENOMIC DNA]</scope>
    <source>
        <strain evidence="3">KCTC 42087</strain>
    </source>
</reference>
<sequence length="220" mass="22734">MAYDHPPASHRPAGPAPKRPVSVVIGGSFCVLTCAAWTVLVVTCLVRAATDAGYGLLFAVGVLALPVAVMALPADRTLPRFLGALGRASEGGRRLAILILIAPMAVLAFVFGIDPGRLFAGVLWLVAALPCLVFAFLAGRAATARGRADLGSGRMVAGPGIFAGVISTFFVLGVVFGDDPWTNWMPVGFVLAALGIVADAFWSFPAAGAYLQARTPARSE</sequence>
<keyword evidence="1" id="KW-0812">Transmembrane</keyword>
<feature type="transmembrane region" description="Helical" evidence="1">
    <location>
        <begin position="119"/>
        <end position="143"/>
    </location>
</feature>
<dbReference type="Proteomes" id="UP001596074">
    <property type="component" value="Unassembled WGS sequence"/>
</dbReference>
<comment type="caution">
    <text evidence="2">The sequence shown here is derived from an EMBL/GenBank/DDBJ whole genome shotgun (WGS) entry which is preliminary data.</text>
</comment>
<feature type="transmembrane region" description="Helical" evidence="1">
    <location>
        <begin position="21"/>
        <end position="48"/>
    </location>
</feature>
<evidence type="ECO:0000313" key="2">
    <source>
        <dbReference type="EMBL" id="MFC5747997.1"/>
    </source>
</evidence>
<keyword evidence="1" id="KW-1133">Transmembrane helix</keyword>
<feature type="transmembrane region" description="Helical" evidence="1">
    <location>
        <begin position="54"/>
        <end position="74"/>
    </location>
</feature>
<proteinExistence type="predicted"/>
<keyword evidence="1" id="KW-0472">Membrane</keyword>
<feature type="transmembrane region" description="Helical" evidence="1">
    <location>
        <begin position="189"/>
        <end position="211"/>
    </location>
</feature>